<keyword evidence="2" id="KW-1185">Reference proteome</keyword>
<reference evidence="2" key="1">
    <citation type="journal article" date="2019" name="Int. J. Syst. Evol. Microbiol.">
        <title>The Global Catalogue of Microorganisms (GCM) 10K type strain sequencing project: providing services to taxonomists for standard genome sequencing and annotation.</title>
        <authorList>
            <consortium name="The Broad Institute Genomics Platform"/>
            <consortium name="The Broad Institute Genome Sequencing Center for Infectious Disease"/>
            <person name="Wu L."/>
            <person name="Ma J."/>
        </authorList>
    </citation>
    <scope>NUCLEOTIDE SEQUENCE [LARGE SCALE GENOMIC DNA]</scope>
    <source>
        <strain evidence="2">JCM 17979</strain>
    </source>
</reference>
<gene>
    <name evidence="1" type="ORF">GCM10023200_27620</name>
</gene>
<evidence type="ECO:0000313" key="2">
    <source>
        <dbReference type="Proteomes" id="UP001500928"/>
    </source>
</evidence>
<protein>
    <submittedName>
        <fullName evidence="1">Uncharacterized protein</fullName>
    </submittedName>
</protein>
<organism evidence="1 2">
    <name type="scientific">Actinomycetospora chlora</name>
    <dbReference type="NCBI Taxonomy" id="663608"/>
    <lineage>
        <taxon>Bacteria</taxon>
        <taxon>Bacillati</taxon>
        <taxon>Actinomycetota</taxon>
        <taxon>Actinomycetes</taxon>
        <taxon>Pseudonocardiales</taxon>
        <taxon>Pseudonocardiaceae</taxon>
        <taxon>Actinomycetospora</taxon>
    </lineage>
</organism>
<name>A0ABP9B9C5_9PSEU</name>
<comment type="caution">
    <text evidence="1">The sequence shown here is derived from an EMBL/GenBank/DDBJ whole genome shotgun (WGS) entry which is preliminary data.</text>
</comment>
<evidence type="ECO:0000313" key="1">
    <source>
        <dbReference type="EMBL" id="GAA4790954.1"/>
    </source>
</evidence>
<dbReference type="RefSeq" id="WP_345415385.1">
    <property type="nucleotide sequence ID" value="NZ_BAABHO010000019.1"/>
</dbReference>
<dbReference type="Proteomes" id="UP001500928">
    <property type="component" value="Unassembled WGS sequence"/>
</dbReference>
<proteinExistence type="predicted"/>
<sequence>MTTYTAPLDLGAVLAAPLECPACGAEPLRPVSDGDRTNFLCRACGRCWHQELAWTSQVDPHACGTCAEQEACLRVVRADG</sequence>
<dbReference type="EMBL" id="BAABHO010000019">
    <property type="protein sequence ID" value="GAA4790954.1"/>
    <property type="molecule type" value="Genomic_DNA"/>
</dbReference>
<accession>A0ABP9B9C5</accession>